<feature type="region of interest" description="Disordered" evidence="1">
    <location>
        <begin position="1"/>
        <end position="41"/>
    </location>
</feature>
<feature type="compositionally biased region" description="Polar residues" evidence="1">
    <location>
        <begin position="22"/>
        <end position="31"/>
    </location>
</feature>
<reference evidence="2 3" key="1">
    <citation type="journal article" date="2014" name="Genome Announc.">
        <title>Draft genome sequence of the pathogenic fungus Scedosporium apiospermum.</title>
        <authorList>
            <person name="Vandeputte P."/>
            <person name="Ghamrawi S."/>
            <person name="Rechenmann M."/>
            <person name="Iltis A."/>
            <person name="Giraud S."/>
            <person name="Fleury M."/>
            <person name="Thornton C."/>
            <person name="Delhaes L."/>
            <person name="Meyer W."/>
            <person name="Papon N."/>
            <person name="Bouchara J.P."/>
        </authorList>
    </citation>
    <scope>NUCLEOTIDE SEQUENCE [LARGE SCALE GENOMIC DNA]</scope>
    <source>
        <strain evidence="2 3">IHEM 14462</strain>
    </source>
</reference>
<dbReference type="HOGENOM" id="CLU_542007_0_0_1"/>
<dbReference type="KEGG" id="sapo:SAPIO_CDS5078"/>
<keyword evidence="3" id="KW-1185">Reference proteome</keyword>
<gene>
    <name evidence="2" type="ORF">SAPIO_CDS5078</name>
</gene>
<sequence>MAQRKLGEAQVPRLGSREFRSSPGSGTQEASQMALAGASNQRRLDFTRTGRAVRLTVHLILPRNAKMPLALSDESLATFDELRKSCGVEIRGERSNTVICITGSSPTHVRAAIHGINHAIHGLKVEEASGHQRLLVQPLAFSSLSHGKIVLHPPKGPNGGGRRPILFPGDPDAEPGVIEQITMEQHKEKIYGLFQDSLDSFQTTRCELHMGINFGAVKLFQREIDQVEFDIRQFVELANHIPGRTLARLDTRIGDDAAGFALARLFILHFMPNTSGDGLPDVLRRHTDYSLWFQMQDQRVEADIARIKTGGETRWYTSSSRVVRRGWKRLDILSASPDKLYDWSFNILARDSTSAMPPWVSGLQQCIKLSHRPGDSFDLQAPRLDITPTPSIPCQIEDTVLRTSFRLPYPGTSCVLNVETTRRWAGTNTRPPPTISCTVSLHGAEWDEQMNSGMEGMQLKDRAILSLTRNCQDLKSSFMELLDCALGVQEILNQGELTGSGLL</sequence>
<dbReference type="EMBL" id="JOWA01000096">
    <property type="protein sequence ID" value="KEZ43177.1"/>
    <property type="molecule type" value="Genomic_DNA"/>
</dbReference>
<dbReference type="Proteomes" id="UP000028545">
    <property type="component" value="Unassembled WGS sequence"/>
</dbReference>
<proteinExistence type="predicted"/>
<evidence type="ECO:0000256" key="1">
    <source>
        <dbReference type="SAM" id="MobiDB-lite"/>
    </source>
</evidence>
<name>A0A084G765_PSEDA</name>
<comment type="caution">
    <text evidence="2">The sequence shown here is derived from an EMBL/GenBank/DDBJ whole genome shotgun (WGS) entry which is preliminary data.</text>
</comment>
<evidence type="ECO:0000313" key="2">
    <source>
        <dbReference type="EMBL" id="KEZ43177.1"/>
    </source>
</evidence>
<dbReference type="VEuPathDB" id="FungiDB:SAPIO_CDS5078"/>
<protein>
    <submittedName>
        <fullName evidence="2">Uncharacterized protein</fullName>
    </submittedName>
</protein>
<dbReference type="RefSeq" id="XP_016642976.1">
    <property type="nucleotide sequence ID" value="XM_016787474.1"/>
</dbReference>
<dbReference type="AlphaFoldDB" id="A0A084G765"/>
<evidence type="ECO:0000313" key="3">
    <source>
        <dbReference type="Proteomes" id="UP000028545"/>
    </source>
</evidence>
<dbReference type="OrthoDB" id="4739136at2759"/>
<accession>A0A084G765</accession>
<organism evidence="2 3">
    <name type="scientific">Pseudallescheria apiosperma</name>
    <name type="common">Scedosporium apiospermum</name>
    <dbReference type="NCBI Taxonomy" id="563466"/>
    <lineage>
        <taxon>Eukaryota</taxon>
        <taxon>Fungi</taxon>
        <taxon>Dikarya</taxon>
        <taxon>Ascomycota</taxon>
        <taxon>Pezizomycotina</taxon>
        <taxon>Sordariomycetes</taxon>
        <taxon>Hypocreomycetidae</taxon>
        <taxon>Microascales</taxon>
        <taxon>Microascaceae</taxon>
        <taxon>Scedosporium</taxon>
    </lineage>
</organism>
<dbReference type="GeneID" id="27724150"/>